<dbReference type="InterPro" id="IPR001279">
    <property type="entry name" value="Metallo-B-lactamas"/>
</dbReference>
<dbReference type="Proteomes" id="UP000019489">
    <property type="component" value="Unassembled WGS sequence"/>
</dbReference>
<dbReference type="InterPro" id="IPR036866">
    <property type="entry name" value="RibonucZ/Hydroxyglut_hydro"/>
</dbReference>
<protein>
    <submittedName>
        <fullName evidence="4">Beta-lactamase</fullName>
    </submittedName>
</protein>
<dbReference type="InterPro" id="IPR022712">
    <property type="entry name" value="Beta_Casp"/>
</dbReference>
<reference evidence="4 5" key="1">
    <citation type="submission" date="2013-08" db="EMBL/GenBank/DDBJ databases">
        <title>Intrasporangium oryzae NRRL B-24470.</title>
        <authorList>
            <person name="Liu H."/>
            <person name="Wang G."/>
        </authorList>
    </citation>
    <scope>NUCLEOTIDE SEQUENCE [LARGE SCALE GENOMIC DNA]</scope>
    <source>
        <strain evidence="4 5">NRRL B-24470</strain>
    </source>
</reference>
<evidence type="ECO:0000259" key="2">
    <source>
        <dbReference type="SMART" id="SM00849"/>
    </source>
</evidence>
<dbReference type="eggNOG" id="COG1236">
    <property type="taxonomic scope" value="Bacteria"/>
</dbReference>
<proteinExistence type="predicted"/>
<dbReference type="CDD" id="cd16295">
    <property type="entry name" value="TTHA0252-CPSF-like_MBL-fold"/>
    <property type="match status" value="1"/>
</dbReference>
<dbReference type="Pfam" id="PF00753">
    <property type="entry name" value="Lactamase_B"/>
    <property type="match status" value="1"/>
</dbReference>
<name>W9G3P7_9MICO</name>
<organism evidence="4 5">
    <name type="scientific">Intrasporangium oryzae NRRL B-24470</name>
    <dbReference type="NCBI Taxonomy" id="1386089"/>
    <lineage>
        <taxon>Bacteria</taxon>
        <taxon>Bacillati</taxon>
        <taxon>Actinomycetota</taxon>
        <taxon>Actinomycetes</taxon>
        <taxon>Micrococcales</taxon>
        <taxon>Intrasporangiaceae</taxon>
        <taxon>Intrasporangium</taxon>
    </lineage>
</organism>
<dbReference type="InterPro" id="IPR011108">
    <property type="entry name" value="RMMBL"/>
</dbReference>
<dbReference type="STRING" id="1386089.N865_13555"/>
<dbReference type="GO" id="GO:0016787">
    <property type="term" value="F:hydrolase activity"/>
    <property type="evidence" value="ECO:0007669"/>
    <property type="project" value="UniProtKB-KW"/>
</dbReference>
<feature type="domain" description="Metallo-beta-lactamase" evidence="2">
    <location>
        <begin position="23"/>
        <end position="252"/>
    </location>
</feature>
<dbReference type="AlphaFoldDB" id="W9G3P7"/>
<dbReference type="PANTHER" id="PTHR11203:SF37">
    <property type="entry name" value="INTEGRATOR COMPLEX SUBUNIT 11"/>
    <property type="match status" value="1"/>
</dbReference>
<dbReference type="RefSeq" id="WP_051510643.1">
    <property type="nucleotide sequence ID" value="NZ_AWSA01000034.1"/>
</dbReference>
<dbReference type="InterPro" id="IPR050698">
    <property type="entry name" value="MBL"/>
</dbReference>
<dbReference type="OrthoDB" id="2971563at2"/>
<dbReference type="EMBL" id="AWSA01000034">
    <property type="protein sequence ID" value="EWT00766.1"/>
    <property type="molecule type" value="Genomic_DNA"/>
</dbReference>
<sequence>MAQLTTSGRAPVLTFLGGTGTVTGSKFLVDGGGARLLVDAGLYQGERRWRRLNWEPPPLEPGTIDAVALSHAHLDHCGYLPALVRGGFTGPVFATSGTAQLAAIVLRDSAHLQEEEAVSARSGGWSRHDPPLPLYTAEDAERAIALFRACAYGEEIAVGEASVRFARAGHILGSASTLVRIGEASALISGDLGRSRHPLLLSRDRPPAARTVVIESTYGDRQHPDEPGDHSLMADAIRRTIKRGGSVVIPAFAVDRTEIVLLALADLQERGEIPDVPVYVDSPMALATLDVYRDPVHEQEIQVGAIERITRIGDLRTAHTAEESMRLNNPGRPSIIVSASGMATGGRVVHHLKHLLPQARNTVVLTGYQAAGTRGRALQDGEREIKISGRYVRVRAEIVSDDSFSVHADADELVAWLDELPEPPESVYVVHGEPDAAEALAARLRAEADYPVVVPRLGERVLLD</sequence>
<dbReference type="PATRIC" id="fig|1386089.3.peg.2953"/>
<keyword evidence="1" id="KW-0378">Hydrolase</keyword>
<evidence type="ECO:0000256" key="1">
    <source>
        <dbReference type="ARBA" id="ARBA00022801"/>
    </source>
</evidence>
<dbReference type="Pfam" id="PF07521">
    <property type="entry name" value="RMMBL"/>
    <property type="match status" value="1"/>
</dbReference>
<dbReference type="GO" id="GO:0004521">
    <property type="term" value="F:RNA endonuclease activity"/>
    <property type="evidence" value="ECO:0007669"/>
    <property type="project" value="TreeGrafter"/>
</dbReference>
<evidence type="ECO:0000313" key="4">
    <source>
        <dbReference type="EMBL" id="EWT00766.1"/>
    </source>
</evidence>
<dbReference type="SMART" id="SM00849">
    <property type="entry name" value="Lactamase_B"/>
    <property type="match status" value="1"/>
</dbReference>
<keyword evidence="5" id="KW-1185">Reference proteome</keyword>
<dbReference type="Gene3D" id="3.60.15.10">
    <property type="entry name" value="Ribonuclease Z/Hydroxyacylglutathione hydrolase-like"/>
    <property type="match status" value="1"/>
</dbReference>
<dbReference type="PANTHER" id="PTHR11203">
    <property type="entry name" value="CLEAVAGE AND POLYADENYLATION SPECIFICITY FACTOR FAMILY MEMBER"/>
    <property type="match status" value="1"/>
</dbReference>
<feature type="domain" description="Beta-Casp" evidence="3">
    <location>
        <begin position="257"/>
        <end position="378"/>
    </location>
</feature>
<comment type="caution">
    <text evidence="4">The sequence shown here is derived from an EMBL/GenBank/DDBJ whole genome shotgun (WGS) entry which is preliminary data.</text>
</comment>
<dbReference type="SUPFAM" id="SSF56281">
    <property type="entry name" value="Metallo-hydrolase/oxidoreductase"/>
    <property type="match status" value="1"/>
</dbReference>
<gene>
    <name evidence="4" type="ORF">N865_13555</name>
</gene>
<dbReference type="Gene3D" id="3.40.50.10890">
    <property type="match status" value="1"/>
</dbReference>
<dbReference type="Pfam" id="PF10996">
    <property type="entry name" value="Beta-Casp"/>
    <property type="match status" value="1"/>
</dbReference>
<accession>W9G3P7</accession>
<dbReference type="SMART" id="SM01027">
    <property type="entry name" value="Beta-Casp"/>
    <property type="match status" value="1"/>
</dbReference>
<evidence type="ECO:0000313" key="5">
    <source>
        <dbReference type="Proteomes" id="UP000019489"/>
    </source>
</evidence>
<evidence type="ECO:0000259" key="3">
    <source>
        <dbReference type="SMART" id="SM01027"/>
    </source>
</evidence>